<feature type="domain" description="VanZ-like" evidence="2">
    <location>
        <begin position="31"/>
        <end position="144"/>
    </location>
</feature>
<dbReference type="SUPFAM" id="SSF49899">
    <property type="entry name" value="Concanavalin A-like lectins/glucanases"/>
    <property type="match status" value="2"/>
</dbReference>
<sequence length="506" mass="57106">MNQRKNPTQKPKVIKSYRLRLNLLFVLATTLVIVIATLYPFNFSLPHSFSVTDFFASFNHVSSFQDQVNNVLLFMPLGFYCANFLQKLKIRILLQIIIVLVLSAGLSLTVETLQIFLPSRSPTPADIVNNTLGGGLGLLGFYFWNYQKLSNTGSQTTGNSSRLSNQQITGFILAYVSFTLLISIFWQSTINLSNWDLNYPLVLGNERTGNRPWQGYISEVYITDKAISSYEARKGLNDATNYFKNLDGSLLANYQLNGKCCYQEQTGNLPELLWQGTPTNIEEEGQGVFVNSSQWLKTAESVKNLNQRISQKSEFTLFANLATENTQQTGPARIISISGSYLRRNLTLSQQGNYLDLRLRTPLTGENGADLQLMIPKVFTDNKFHQIIITYSRGTVQVYIDKVQRSYSFHLLELIPFNQKLFYYALIFIPLGASLAILNLLANNRVIVSKVLIPSGILLPSILMEAILITESHKSLSWKNLFLGILFTAGTMLIFKIRAEYLKARS</sequence>
<dbReference type="Gene3D" id="2.60.120.200">
    <property type="match status" value="1"/>
</dbReference>
<feature type="transmembrane region" description="Helical" evidence="1">
    <location>
        <begin position="21"/>
        <end position="41"/>
    </location>
</feature>
<keyword evidence="4" id="KW-1185">Reference proteome</keyword>
<evidence type="ECO:0000313" key="3">
    <source>
        <dbReference type="EMBL" id="MBD2295356.1"/>
    </source>
</evidence>
<accession>A0A927A2K5</accession>
<dbReference type="Proteomes" id="UP000662185">
    <property type="component" value="Unassembled WGS sequence"/>
</dbReference>
<keyword evidence="1" id="KW-1133">Transmembrane helix</keyword>
<feature type="transmembrane region" description="Helical" evidence="1">
    <location>
        <begin position="481"/>
        <end position="499"/>
    </location>
</feature>
<dbReference type="EMBL" id="JACJQU010000012">
    <property type="protein sequence ID" value="MBD2295356.1"/>
    <property type="molecule type" value="Genomic_DNA"/>
</dbReference>
<feature type="transmembrane region" description="Helical" evidence="1">
    <location>
        <begin position="421"/>
        <end position="442"/>
    </location>
</feature>
<feature type="transmembrane region" description="Helical" evidence="1">
    <location>
        <begin position="127"/>
        <end position="146"/>
    </location>
</feature>
<feature type="transmembrane region" description="Helical" evidence="1">
    <location>
        <begin position="67"/>
        <end position="85"/>
    </location>
</feature>
<protein>
    <submittedName>
        <fullName evidence="3">VanZ family protein</fullName>
    </submittedName>
</protein>
<evidence type="ECO:0000259" key="2">
    <source>
        <dbReference type="Pfam" id="PF04892"/>
    </source>
</evidence>
<gene>
    <name evidence="3" type="ORF">H6G06_18240</name>
</gene>
<comment type="caution">
    <text evidence="3">The sequence shown here is derived from an EMBL/GenBank/DDBJ whole genome shotgun (WGS) entry which is preliminary data.</text>
</comment>
<evidence type="ECO:0000256" key="1">
    <source>
        <dbReference type="SAM" id="Phobius"/>
    </source>
</evidence>
<feature type="transmembrane region" description="Helical" evidence="1">
    <location>
        <begin position="92"/>
        <end position="115"/>
    </location>
</feature>
<dbReference type="InterPro" id="IPR006976">
    <property type="entry name" value="VanZ-like"/>
</dbReference>
<dbReference type="RefSeq" id="WP_190562685.1">
    <property type="nucleotide sequence ID" value="NZ_JACJQU010000012.1"/>
</dbReference>
<dbReference type="AlphaFoldDB" id="A0A927A2K5"/>
<dbReference type="NCBIfam" id="NF037970">
    <property type="entry name" value="vanZ_1"/>
    <property type="match status" value="1"/>
</dbReference>
<organism evidence="3 4">
    <name type="scientific">Anabaena sphaerica FACHB-251</name>
    <dbReference type="NCBI Taxonomy" id="2692883"/>
    <lineage>
        <taxon>Bacteria</taxon>
        <taxon>Bacillati</taxon>
        <taxon>Cyanobacteriota</taxon>
        <taxon>Cyanophyceae</taxon>
        <taxon>Nostocales</taxon>
        <taxon>Nostocaceae</taxon>
        <taxon>Anabaena</taxon>
    </lineage>
</organism>
<feature type="transmembrane region" description="Helical" evidence="1">
    <location>
        <begin position="451"/>
        <end position="469"/>
    </location>
</feature>
<dbReference type="InterPro" id="IPR013320">
    <property type="entry name" value="ConA-like_dom_sf"/>
</dbReference>
<proteinExistence type="predicted"/>
<name>A0A927A2K5_9NOST</name>
<evidence type="ECO:0000313" key="4">
    <source>
        <dbReference type="Proteomes" id="UP000662185"/>
    </source>
</evidence>
<keyword evidence="1" id="KW-0472">Membrane</keyword>
<dbReference type="Pfam" id="PF04892">
    <property type="entry name" value="VanZ"/>
    <property type="match status" value="1"/>
</dbReference>
<reference evidence="4" key="1">
    <citation type="journal article" date="2020" name="ISME J.">
        <title>Comparative genomics reveals insights into cyanobacterial evolution and habitat adaptation.</title>
        <authorList>
            <person name="Chen M.Y."/>
            <person name="Teng W.K."/>
            <person name="Zhao L."/>
            <person name="Hu C.X."/>
            <person name="Zhou Y.K."/>
            <person name="Han B.P."/>
            <person name="Song L.R."/>
            <person name="Shu W.S."/>
        </authorList>
    </citation>
    <scope>NUCLEOTIDE SEQUENCE [LARGE SCALE GENOMIC DNA]</scope>
    <source>
        <strain evidence="4">FACHB-251</strain>
    </source>
</reference>
<keyword evidence="1" id="KW-0812">Transmembrane</keyword>
<feature type="transmembrane region" description="Helical" evidence="1">
    <location>
        <begin position="167"/>
        <end position="186"/>
    </location>
</feature>